<protein>
    <submittedName>
        <fullName evidence="1">Uncharacterized protein</fullName>
    </submittedName>
</protein>
<proteinExistence type="predicted"/>
<dbReference type="Proteomes" id="UP000255224">
    <property type="component" value="Unassembled WGS sequence"/>
</dbReference>
<dbReference type="AlphaFoldDB" id="A0A376EG05"/>
<accession>A0A376EG05</accession>
<evidence type="ECO:0000313" key="2">
    <source>
        <dbReference type="Proteomes" id="UP000255224"/>
    </source>
</evidence>
<evidence type="ECO:0000313" key="1">
    <source>
        <dbReference type="EMBL" id="STD08533.1"/>
    </source>
</evidence>
<gene>
    <name evidence="1" type="ORF">NCTC13533_04422</name>
</gene>
<sequence>MLDPYGNPLVFNLVESSISEQHYQEYKGV</sequence>
<name>A0A376EG05_CHRCU</name>
<dbReference type="EMBL" id="UFVQ01000003">
    <property type="protein sequence ID" value="STD08533.1"/>
    <property type="molecule type" value="Genomic_DNA"/>
</dbReference>
<organism evidence="1 2">
    <name type="scientific">Chryseobacterium carnipullorum</name>
    <dbReference type="NCBI Taxonomy" id="1124835"/>
    <lineage>
        <taxon>Bacteria</taxon>
        <taxon>Pseudomonadati</taxon>
        <taxon>Bacteroidota</taxon>
        <taxon>Flavobacteriia</taxon>
        <taxon>Flavobacteriales</taxon>
        <taxon>Weeksellaceae</taxon>
        <taxon>Chryseobacterium group</taxon>
        <taxon>Chryseobacterium</taxon>
    </lineage>
</organism>
<reference evidence="1 2" key="1">
    <citation type="submission" date="2018-06" db="EMBL/GenBank/DDBJ databases">
        <authorList>
            <consortium name="Pathogen Informatics"/>
            <person name="Doyle S."/>
        </authorList>
    </citation>
    <scope>NUCLEOTIDE SEQUENCE [LARGE SCALE GENOMIC DNA]</scope>
    <source>
        <strain evidence="1 2">NCTC13533</strain>
    </source>
</reference>